<evidence type="ECO:0000256" key="5">
    <source>
        <dbReference type="ARBA" id="ARBA00023306"/>
    </source>
</evidence>
<protein>
    <submittedName>
        <fullName evidence="7">Uncharacterized protein</fullName>
    </submittedName>
</protein>
<dbReference type="RefSeq" id="XP_066927092.1">
    <property type="nucleotide sequence ID" value="XM_067070991.1"/>
</dbReference>
<evidence type="ECO:0000256" key="1">
    <source>
        <dbReference type="ARBA" id="ARBA00004123"/>
    </source>
</evidence>
<reference evidence="7" key="1">
    <citation type="submission" date="2021-01" db="UniProtKB">
        <authorList>
            <consortium name="EnsemblMetazoa"/>
        </authorList>
    </citation>
    <scope>IDENTIFICATION</scope>
</reference>
<dbReference type="GO" id="GO:0003682">
    <property type="term" value="F:chromatin binding"/>
    <property type="evidence" value="ECO:0007669"/>
    <property type="project" value="TreeGrafter"/>
</dbReference>
<dbReference type="PANTHER" id="PTHR10507">
    <property type="entry name" value="CDC45-RELATED PROTEIN"/>
    <property type="match status" value="1"/>
</dbReference>
<evidence type="ECO:0000313" key="8">
    <source>
        <dbReference type="Proteomes" id="UP000594262"/>
    </source>
</evidence>
<comment type="subcellular location">
    <subcellularLocation>
        <location evidence="1">Nucleus</location>
    </subcellularLocation>
</comment>
<proteinExistence type="inferred from homology"/>
<dbReference type="PANTHER" id="PTHR10507:SF0">
    <property type="entry name" value="CELL DIVISION CONTROL PROTEIN 45 HOMOLOG"/>
    <property type="match status" value="1"/>
</dbReference>
<sequence length="572" mass="65420">MIIDNIKEDFYDVIISERILVLVALDVDALCACRIVKNLFQQDNVQYTIVPVSGIDNIKEVYDEHKEQIKYFLLINCGGNIDFDVLEADEDSTFFIVDSHRPLDLNNVFKEQIKILIKEGDATIDEIPDPEKVIEYEDDNEGEEEEQNKENENSDSEDDNPDEPSSKRQKTSNVSYLEKQVKKKRWATEREKLLDEYYECSYYGSSTALTLYDLAWKLTKDNNDLLWLAIVGLTEQYLFSKIEGEKYFEDCTGIKDHVIRHNMTDDEHTQSVACMKIVFEKELRLGMYRHWSLFESFMNSRYTVCGLRLFTMKGRKRLHELFADIGLPIVQCKQKYSSMDVEIRKDVKGWIEGIAEKYGMDDISFGSFASQYGYKTKICAEDMVCAISALLEYAREDISFSDQFVDALDALNRSSIDQLNGAIELGKKQVSSMVSQVRSFIDSHQIACAGPFLYAHILEGSPTAYIFAKPCIIGRLARFTLEVYSTMTKQKKARSLPFVLAVPSDLEEGMSLLVGVPPVGESSIKSFFGAAFKQAGEKTRSRVRHDFFDPTVIEIKTEDRSKFFDNLAALMA</sequence>
<name>A0A7M5WYH5_9CNID</name>
<dbReference type="GO" id="GO:0003688">
    <property type="term" value="F:DNA replication origin binding"/>
    <property type="evidence" value="ECO:0007669"/>
    <property type="project" value="TreeGrafter"/>
</dbReference>
<evidence type="ECO:0000256" key="6">
    <source>
        <dbReference type="SAM" id="MobiDB-lite"/>
    </source>
</evidence>
<feature type="region of interest" description="Disordered" evidence="6">
    <location>
        <begin position="136"/>
        <end position="176"/>
    </location>
</feature>
<feature type="compositionally biased region" description="Acidic residues" evidence="6">
    <location>
        <begin position="136"/>
        <end position="162"/>
    </location>
</feature>
<keyword evidence="8" id="KW-1185">Reference proteome</keyword>
<dbReference type="InterPro" id="IPR003874">
    <property type="entry name" value="CDC45"/>
</dbReference>
<dbReference type="EnsemblMetazoa" id="CLYHEMT014950.1">
    <property type="protein sequence ID" value="CLYHEMP014950.1"/>
    <property type="gene ID" value="CLYHEMG014950"/>
</dbReference>
<dbReference type="GO" id="GO:0006270">
    <property type="term" value="P:DNA replication initiation"/>
    <property type="evidence" value="ECO:0007669"/>
    <property type="project" value="InterPro"/>
</dbReference>
<evidence type="ECO:0000313" key="7">
    <source>
        <dbReference type="EnsemblMetazoa" id="CLYHEMP014950.1"/>
    </source>
</evidence>
<dbReference type="OrthoDB" id="10258882at2759"/>
<comment type="similarity">
    <text evidence="2">Belongs to the CDC45 family.</text>
</comment>
<evidence type="ECO:0000256" key="4">
    <source>
        <dbReference type="ARBA" id="ARBA00023242"/>
    </source>
</evidence>
<dbReference type="GO" id="GO:0031261">
    <property type="term" value="C:DNA replication preinitiation complex"/>
    <property type="evidence" value="ECO:0007669"/>
    <property type="project" value="TreeGrafter"/>
</dbReference>
<evidence type="ECO:0000256" key="2">
    <source>
        <dbReference type="ARBA" id="ARBA00010727"/>
    </source>
</evidence>
<evidence type="ECO:0000256" key="3">
    <source>
        <dbReference type="ARBA" id="ARBA00022705"/>
    </source>
</evidence>
<dbReference type="GO" id="GO:1902977">
    <property type="term" value="P:mitotic DNA replication preinitiation complex assembly"/>
    <property type="evidence" value="ECO:0007669"/>
    <property type="project" value="TreeGrafter"/>
</dbReference>
<keyword evidence="3" id="KW-0235">DNA replication</keyword>
<organism evidence="7 8">
    <name type="scientific">Clytia hemisphaerica</name>
    <dbReference type="NCBI Taxonomy" id="252671"/>
    <lineage>
        <taxon>Eukaryota</taxon>
        <taxon>Metazoa</taxon>
        <taxon>Cnidaria</taxon>
        <taxon>Hydrozoa</taxon>
        <taxon>Hydroidolina</taxon>
        <taxon>Leptothecata</taxon>
        <taxon>Obeliida</taxon>
        <taxon>Clytiidae</taxon>
        <taxon>Clytia</taxon>
    </lineage>
</organism>
<dbReference type="GO" id="GO:0000727">
    <property type="term" value="P:double-strand break repair via break-induced replication"/>
    <property type="evidence" value="ECO:0007669"/>
    <property type="project" value="TreeGrafter"/>
</dbReference>
<dbReference type="Proteomes" id="UP000594262">
    <property type="component" value="Unplaced"/>
</dbReference>
<keyword evidence="5" id="KW-0131">Cell cycle</keyword>
<keyword evidence="4" id="KW-0539">Nucleus</keyword>
<dbReference type="GO" id="GO:0003697">
    <property type="term" value="F:single-stranded DNA binding"/>
    <property type="evidence" value="ECO:0007669"/>
    <property type="project" value="TreeGrafter"/>
</dbReference>
<dbReference type="RefSeq" id="XP_066927086.1">
    <property type="nucleotide sequence ID" value="XM_067070985.1"/>
</dbReference>
<dbReference type="GeneID" id="136814436"/>
<dbReference type="Pfam" id="PF02724">
    <property type="entry name" value="CDC45"/>
    <property type="match status" value="1"/>
</dbReference>
<accession>A0A7M5WYH5</accession>
<dbReference type="AlphaFoldDB" id="A0A7M5WYH5"/>